<dbReference type="InterPro" id="IPR045672">
    <property type="entry name" value="MC_hydratase_acr"/>
</dbReference>
<dbReference type="EMBL" id="CP058910">
    <property type="protein sequence ID" value="QLH79435.1"/>
    <property type="molecule type" value="Genomic_DNA"/>
</dbReference>
<dbReference type="PANTHER" id="PTHR43664:SF1">
    <property type="entry name" value="BETA-METHYLMALYL-COA DEHYDRATASE"/>
    <property type="match status" value="1"/>
</dbReference>
<evidence type="ECO:0000313" key="2">
    <source>
        <dbReference type="EMBL" id="QLH79435.1"/>
    </source>
</evidence>
<dbReference type="RefSeq" id="WP_179909302.1">
    <property type="nucleotide sequence ID" value="NZ_CP058910.1"/>
</dbReference>
<dbReference type="NCBIfam" id="NF041625">
    <property type="entry name" value="methfumCoahyd_Halo"/>
    <property type="match status" value="1"/>
</dbReference>
<feature type="region of interest" description="Disordered" evidence="1">
    <location>
        <begin position="153"/>
        <end position="213"/>
    </location>
</feature>
<dbReference type="InterPro" id="IPR052342">
    <property type="entry name" value="MCH/BMMD"/>
</dbReference>
<name>A0A7D5T918_9EURY</name>
<dbReference type="InterPro" id="IPR029069">
    <property type="entry name" value="HotDog_dom_sf"/>
</dbReference>
<dbReference type="GeneID" id="56080195"/>
<keyword evidence="3" id="KW-1185">Reference proteome</keyword>
<dbReference type="SUPFAM" id="SSF54637">
    <property type="entry name" value="Thioesterase/thiol ester dehydrase-isomerase"/>
    <property type="match status" value="2"/>
</dbReference>
<dbReference type="CDD" id="cd03451">
    <property type="entry name" value="FkbR2"/>
    <property type="match status" value="1"/>
</dbReference>
<protein>
    <submittedName>
        <fullName evidence="2">Acyl dehydratase</fullName>
    </submittedName>
</protein>
<dbReference type="OrthoDB" id="299166at2157"/>
<evidence type="ECO:0000313" key="3">
    <source>
        <dbReference type="Proteomes" id="UP000509667"/>
    </source>
</evidence>
<dbReference type="PANTHER" id="PTHR43664">
    <property type="entry name" value="MONOAMINE OXIDASE-RELATED"/>
    <property type="match status" value="1"/>
</dbReference>
<dbReference type="Proteomes" id="UP000509667">
    <property type="component" value="Chromosome"/>
</dbReference>
<dbReference type="Pfam" id="PF19315">
    <property type="entry name" value="MC_hydratase"/>
    <property type="match status" value="1"/>
</dbReference>
<proteinExistence type="predicted"/>
<dbReference type="AlphaFoldDB" id="A0A7D5T918"/>
<sequence length="377" mass="41260">MTDWTDPDTFAAALDRADTREKGRYFEDFAEGQVIEHAPGLRLTRHGNDAWTSQTLNHDPAYWRSDAARARGFDEPPIHPDYLLAAVMGPSVEDCSEKGGYFLGRDSVRFHEHGIAPGTELRVKSTVTATRESSSRPDYGVVTWETRGCDADGGDTLVSYERTNMIPRRQPAATDGGRSEPTDGDRDDDDSALADAASRPELPETFVTPTGGAFEDFRRTLDRAADRDAAVAYRHERGRTMDELTVAALPLATLNTARQHHNAAAMSDSPSGEPVAYGDVTRSTALGHARSDERTYRELAFDDERFHDFVTAGDTVFGFTRVLDADGSQGPSRAGAVTFEHVAFTADERPVYSGTRRALIDREDTDAPTATDGSTHP</sequence>
<gene>
    <name evidence="2" type="ORF">HZS55_19990</name>
</gene>
<feature type="region of interest" description="Disordered" evidence="1">
    <location>
        <begin position="355"/>
        <end position="377"/>
    </location>
</feature>
<evidence type="ECO:0000256" key="1">
    <source>
        <dbReference type="SAM" id="MobiDB-lite"/>
    </source>
</evidence>
<accession>A0A7D5T918</accession>
<dbReference type="Gene3D" id="3.10.129.10">
    <property type="entry name" value="Hotdog Thioesterase"/>
    <property type="match status" value="1"/>
</dbReference>
<reference evidence="2 3" key="1">
    <citation type="submission" date="2020-07" db="EMBL/GenBank/DDBJ databases">
        <title>Halosimplex pelagicum sp. nov. and Halosimplex rubrum sp. nov., isolated from salted brown alga Laminaria, and emended description of the genus Halosimplex.</title>
        <authorList>
            <person name="Cui H."/>
        </authorList>
    </citation>
    <scope>NUCLEOTIDE SEQUENCE [LARGE SCALE GENOMIC DNA]</scope>
    <source>
        <strain evidence="2 3">R27</strain>
    </source>
</reference>
<dbReference type="KEGG" id="hrr:HZS55_19990"/>
<organism evidence="2 3">
    <name type="scientific">Halosimplex rubrum</name>
    <dbReference type="NCBI Taxonomy" id="869889"/>
    <lineage>
        <taxon>Archaea</taxon>
        <taxon>Methanobacteriati</taxon>
        <taxon>Methanobacteriota</taxon>
        <taxon>Stenosarchaea group</taxon>
        <taxon>Halobacteria</taxon>
        <taxon>Halobacteriales</taxon>
        <taxon>Haloarculaceae</taxon>
        <taxon>Halosimplex</taxon>
    </lineage>
</organism>
<dbReference type="GO" id="GO:0016829">
    <property type="term" value="F:lyase activity"/>
    <property type="evidence" value="ECO:0007669"/>
    <property type="project" value="InterPro"/>
</dbReference>
<dbReference type="InterPro" id="IPR048274">
    <property type="entry name" value="MC_hydratase"/>
</dbReference>